<dbReference type="PROSITE" id="PS00198">
    <property type="entry name" value="4FE4S_FER_1"/>
    <property type="match status" value="1"/>
</dbReference>
<keyword evidence="2" id="KW-0004">4Fe-4S</keyword>
<dbReference type="InterPro" id="IPR050157">
    <property type="entry name" value="PSI_iron-sulfur_center"/>
</dbReference>
<dbReference type="AlphaFoldDB" id="A0A0L0MFM4"/>
<dbReference type="PATRIC" id="fig|242163.4.peg.4512"/>
<keyword evidence="5" id="KW-0249">Electron transport</keyword>
<gene>
    <name evidence="9" type="ORF">BVER_02955</name>
</gene>
<reference evidence="10" key="1">
    <citation type="submission" date="2015-06" db="EMBL/GenBank/DDBJ databases">
        <title>Comparative genomics of Burkholderia leaf nodule symbionts.</title>
        <authorList>
            <person name="Carlier A."/>
            <person name="Eberl L."/>
            <person name="Pinto-Carbo M."/>
        </authorList>
    </citation>
    <scope>NUCLEOTIDE SEQUENCE [LARGE SCALE GENOMIC DNA]</scope>
    <source>
        <strain evidence="10">UZHbot4</strain>
    </source>
</reference>
<accession>A0A0L0MFM4</accession>
<keyword evidence="1" id="KW-0813">Transport</keyword>
<evidence type="ECO:0000256" key="5">
    <source>
        <dbReference type="ARBA" id="ARBA00022982"/>
    </source>
</evidence>
<dbReference type="EMBL" id="LFJJ01000033">
    <property type="protein sequence ID" value="KND61070.1"/>
    <property type="molecule type" value="Genomic_DNA"/>
</dbReference>
<evidence type="ECO:0000256" key="2">
    <source>
        <dbReference type="ARBA" id="ARBA00022485"/>
    </source>
</evidence>
<keyword evidence="10" id="KW-1185">Reference proteome</keyword>
<dbReference type="OrthoDB" id="9803397at2"/>
<dbReference type="InterPro" id="IPR047927">
    <property type="entry name" value="YfhL-like"/>
</dbReference>
<dbReference type="InterPro" id="IPR017896">
    <property type="entry name" value="4Fe4S_Fe-S-bd"/>
</dbReference>
<dbReference type="FunFam" id="3.30.70.20:FF:000004">
    <property type="entry name" value="4Fe-4S ferredoxin"/>
    <property type="match status" value="1"/>
</dbReference>
<dbReference type="SUPFAM" id="SSF54862">
    <property type="entry name" value="4Fe-4S ferredoxins"/>
    <property type="match status" value="1"/>
</dbReference>
<feature type="domain" description="4Fe-4S ferredoxin-type" evidence="8">
    <location>
        <begin position="1"/>
        <end position="29"/>
    </location>
</feature>
<dbReference type="GO" id="GO:0051539">
    <property type="term" value="F:4 iron, 4 sulfur cluster binding"/>
    <property type="evidence" value="ECO:0007669"/>
    <property type="project" value="UniProtKB-KW"/>
</dbReference>
<feature type="domain" description="4Fe-4S ferredoxin-type" evidence="8">
    <location>
        <begin position="31"/>
        <end position="64"/>
    </location>
</feature>
<evidence type="ECO:0000256" key="7">
    <source>
        <dbReference type="ARBA" id="ARBA00023014"/>
    </source>
</evidence>
<keyword evidence="6" id="KW-0408">Iron</keyword>
<dbReference type="Pfam" id="PF12838">
    <property type="entry name" value="Fer4_7"/>
    <property type="match status" value="1"/>
</dbReference>
<evidence type="ECO:0000256" key="1">
    <source>
        <dbReference type="ARBA" id="ARBA00022448"/>
    </source>
</evidence>
<comment type="caution">
    <text evidence="9">The sequence shown here is derived from an EMBL/GenBank/DDBJ whole genome shotgun (WGS) entry which is preliminary data.</text>
</comment>
<dbReference type="Gene3D" id="3.30.70.20">
    <property type="match status" value="1"/>
</dbReference>
<evidence type="ECO:0000256" key="3">
    <source>
        <dbReference type="ARBA" id="ARBA00022723"/>
    </source>
</evidence>
<dbReference type="RefSeq" id="WP_050452992.1">
    <property type="nucleotide sequence ID" value="NZ_LFJJ01000033.1"/>
</dbReference>
<evidence type="ECO:0000313" key="10">
    <source>
        <dbReference type="Proteomes" id="UP000036959"/>
    </source>
</evidence>
<dbReference type="PANTHER" id="PTHR24960:SF79">
    <property type="entry name" value="PHOTOSYSTEM I IRON-SULFUR CENTER"/>
    <property type="match status" value="1"/>
</dbReference>
<evidence type="ECO:0000256" key="6">
    <source>
        <dbReference type="ARBA" id="ARBA00023004"/>
    </source>
</evidence>
<keyword evidence="7" id="KW-0411">Iron-sulfur</keyword>
<dbReference type="PANTHER" id="PTHR24960">
    <property type="entry name" value="PHOTOSYSTEM I IRON-SULFUR CENTER-RELATED"/>
    <property type="match status" value="1"/>
</dbReference>
<dbReference type="GO" id="GO:0005737">
    <property type="term" value="C:cytoplasm"/>
    <property type="evidence" value="ECO:0007669"/>
    <property type="project" value="TreeGrafter"/>
</dbReference>
<keyword evidence="3" id="KW-0479">Metal-binding</keyword>
<protein>
    <submittedName>
        <fullName evidence="9">4Fe-4S ferredoxin, iron-sulfur binding</fullName>
    </submittedName>
</protein>
<sequence length="86" mass="9501">MSLIITDECINCDVCEPECPNDAISMGTDIYVIDPNKCTECVGHFDEPQCQQVCPVECIPRDPAHVESPDQLMAKYHALMAAKKTS</sequence>
<dbReference type="GO" id="GO:0046872">
    <property type="term" value="F:metal ion binding"/>
    <property type="evidence" value="ECO:0007669"/>
    <property type="project" value="UniProtKB-KW"/>
</dbReference>
<dbReference type="NCBIfam" id="NF033683">
    <property type="entry name" value="di_4Fe-4S_YfhL"/>
    <property type="match status" value="1"/>
</dbReference>
<evidence type="ECO:0000313" key="9">
    <source>
        <dbReference type="EMBL" id="KND61070.1"/>
    </source>
</evidence>
<keyword evidence="4" id="KW-0677">Repeat</keyword>
<evidence type="ECO:0000259" key="8">
    <source>
        <dbReference type="PROSITE" id="PS51379"/>
    </source>
</evidence>
<name>A0A0L0MFM4_9BURK</name>
<proteinExistence type="predicted"/>
<dbReference type="PROSITE" id="PS51379">
    <property type="entry name" value="4FE4S_FER_2"/>
    <property type="match status" value="2"/>
</dbReference>
<dbReference type="Proteomes" id="UP000036959">
    <property type="component" value="Unassembled WGS sequence"/>
</dbReference>
<dbReference type="InterPro" id="IPR017900">
    <property type="entry name" value="4Fe4S_Fe_S_CS"/>
</dbReference>
<organism evidence="9 10">
    <name type="scientific">Candidatus Burkholderia verschuerenii</name>
    <dbReference type="NCBI Taxonomy" id="242163"/>
    <lineage>
        <taxon>Bacteria</taxon>
        <taxon>Pseudomonadati</taxon>
        <taxon>Pseudomonadota</taxon>
        <taxon>Betaproteobacteria</taxon>
        <taxon>Burkholderiales</taxon>
        <taxon>Burkholderiaceae</taxon>
        <taxon>Burkholderia</taxon>
    </lineage>
</organism>
<evidence type="ECO:0000256" key="4">
    <source>
        <dbReference type="ARBA" id="ARBA00022737"/>
    </source>
</evidence>